<sequence>MSTIRHLRLTRALQSRAFAMLWLGQTISALGNAVFLLAIGWQTLQLTHSAMATAIVETAGMLPGVVLLLLGGVAADRLPRRLIMFLSDMGRGLAVLFVAFLTWTHNLQYWHLVVLVGFFGITSSFFGPAYASISPQLVEKEALTSANALRGLSRQVSGLFGPLLSVSMIAFGGFASVYAFDSFTFLISAACLYLMQLPLADPHAIDKRTSKMSLRFIREHAPGAIIADVREGLQYMLQVRWLWISIVVFNVASMGIAAPVIVALPKLMANHYHADI</sequence>
<accession>A0A5J4KY70</accession>
<gene>
    <name evidence="8" type="ORF">KDW_42480</name>
</gene>
<evidence type="ECO:0000256" key="3">
    <source>
        <dbReference type="ARBA" id="ARBA00022475"/>
    </source>
</evidence>
<evidence type="ECO:0000313" key="8">
    <source>
        <dbReference type="EMBL" id="GER90086.1"/>
    </source>
</evidence>
<evidence type="ECO:0000313" key="9">
    <source>
        <dbReference type="Proteomes" id="UP000326912"/>
    </source>
</evidence>
<feature type="transmembrane region" description="Helical" evidence="7">
    <location>
        <begin position="21"/>
        <end position="44"/>
    </location>
</feature>
<organism evidence="8 9">
    <name type="scientific">Dictyobacter vulcani</name>
    <dbReference type="NCBI Taxonomy" id="2607529"/>
    <lineage>
        <taxon>Bacteria</taxon>
        <taxon>Bacillati</taxon>
        <taxon>Chloroflexota</taxon>
        <taxon>Ktedonobacteria</taxon>
        <taxon>Ktedonobacterales</taxon>
        <taxon>Dictyobacteraceae</taxon>
        <taxon>Dictyobacter</taxon>
    </lineage>
</organism>
<feature type="transmembrane region" description="Helical" evidence="7">
    <location>
        <begin position="185"/>
        <end position="205"/>
    </location>
</feature>
<dbReference type="AlphaFoldDB" id="A0A5J4KY70"/>
<keyword evidence="3" id="KW-1003">Cell membrane</keyword>
<comment type="caution">
    <text evidence="8">The sequence shown here is derived from an EMBL/GenBank/DDBJ whole genome shotgun (WGS) entry which is preliminary data.</text>
</comment>
<dbReference type="Proteomes" id="UP000326912">
    <property type="component" value="Unassembled WGS sequence"/>
</dbReference>
<evidence type="ECO:0000256" key="2">
    <source>
        <dbReference type="ARBA" id="ARBA00022448"/>
    </source>
</evidence>
<feature type="transmembrane region" description="Helical" evidence="7">
    <location>
        <begin position="241"/>
        <end position="264"/>
    </location>
</feature>
<dbReference type="SUPFAM" id="SSF103473">
    <property type="entry name" value="MFS general substrate transporter"/>
    <property type="match status" value="1"/>
</dbReference>
<feature type="transmembrane region" description="Helical" evidence="7">
    <location>
        <begin position="50"/>
        <end position="70"/>
    </location>
</feature>
<feature type="transmembrane region" description="Helical" evidence="7">
    <location>
        <begin position="159"/>
        <end position="179"/>
    </location>
</feature>
<proteinExistence type="predicted"/>
<dbReference type="RefSeq" id="WP_151757867.1">
    <property type="nucleotide sequence ID" value="NZ_BKZW01000002.1"/>
</dbReference>
<feature type="transmembrane region" description="Helical" evidence="7">
    <location>
        <begin position="109"/>
        <end position="131"/>
    </location>
</feature>
<evidence type="ECO:0000256" key="6">
    <source>
        <dbReference type="ARBA" id="ARBA00023136"/>
    </source>
</evidence>
<dbReference type="PANTHER" id="PTHR23513:SF11">
    <property type="entry name" value="STAPHYLOFERRIN A TRANSPORTER"/>
    <property type="match status" value="1"/>
</dbReference>
<dbReference type="PANTHER" id="PTHR23513">
    <property type="entry name" value="INTEGRAL MEMBRANE EFFLUX PROTEIN-RELATED"/>
    <property type="match status" value="1"/>
</dbReference>
<keyword evidence="9" id="KW-1185">Reference proteome</keyword>
<dbReference type="Pfam" id="PF05977">
    <property type="entry name" value="MFS_3"/>
    <property type="match status" value="1"/>
</dbReference>
<keyword evidence="4 7" id="KW-0812">Transmembrane</keyword>
<keyword evidence="6 7" id="KW-0472">Membrane</keyword>
<evidence type="ECO:0008006" key="10">
    <source>
        <dbReference type="Google" id="ProtNLM"/>
    </source>
</evidence>
<dbReference type="CDD" id="cd06173">
    <property type="entry name" value="MFS_MefA_like"/>
    <property type="match status" value="1"/>
</dbReference>
<evidence type="ECO:0000256" key="4">
    <source>
        <dbReference type="ARBA" id="ARBA00022692"/>
    </source>
</evidence>
<evidence type="ECO:0000256" key="5">
    <source>
        <dbReference type="ARBA" id="ARBA00022989"/>
    </source>
</evidence>
<feature type="transmembrane region" description="Helical" evidence="7">
    <location>
        <begin position="82"/>
        <end position="103"/>
    </location>
</feature>
<dbReference type="InterPro" id="IPR036259">
    <property type="entry name" value="MFS_trans_sf"/>
</dbReference>
<dbReference type="InterPro" id="IPR010290">
    <property type="entry name" value="TM_effector"/>
</dbReference>
<dbReference type="EMBL" id="BKZW01000002">
    <property type="protein sequence ID" value="GER90086.1"/>
    <property type="molecule type" value="Genomic_DNA"/>
</dbReference>
<dbReference type="GO" id="GO:0005886">
    <property type="term" value="C:plasma membrane"/>
    <property type="evidence" value="ECO:0007669"/>
    <property type="project" value="UniProtKB-SubCell"/>
</dbReference>
<name>A0A5J4KY70_9CHLR</name>
<evidence type="ECO:0000256" key="7">
    <source>
        <dbReference type="SAM" id="Phobius"/>
    </source>
</evidence>
<protein>
    <recommendedName>
        <fullName evidence="10">Major facilitator superfamily (MFS) profile domain-containing protein</fullName>
    </recommendedName>
</protein>
<comment type="subcellular location">
    <subcellularLocation>
        <location evidence="1">Cell membrane</location>
        <topology evidence="1">Multi-pass membrane protein</topology>
    </subcellularLocation>
</comment>
<keyword evidence="5 7" id="KW-1133">Transmembrane helix</keyword>
<keyword evidence="2" id="KW-0813">Transport</keyword>
<dbReference type="Gene3D" id="1.20.1250.20">
    <property type="entry name" value="MFS general substrate transporter like domains"/>
    <property type="match status" value="1"/>
</dbReference>
<reference evidence="8 9" key="1">
    <citation type="submission" date="2019-10" db="EMBL/GenBank/DDBJ databases">
        <title>Dictyobacter vulcani sp. nov., within the class Ktedonobacteria, isolated from soil of volcanic Mt. Zao.</title>
        <authorList>
            <person name="Zheng Y."/>
            <person name="Wang C.M."/>
            <person name="Sakai Y."/>
            <person name="Abe K."/>
            <person name="Yokota A."/>
            <person name="Yabe S."/>
        </authorList>
    </citation>
    <scope>NUCLEOTIDE SEQUENCE [LARGE SCALE GENOMIC DNA]</scope>
    <source>
        <strain evidence="8 9">W12</strain>
    </source>
</reference>
<evidence type="ECO:0000256" key="1">
    <source>
        <dbReference type="ARBA" id="ARBA00004651"/>
    </source>
</evidence>